<dbReference type="GO" id="GO:0003743">
    <property type="term" value="F:translation initiation factor activity"/>
    <property type="evidence" value="ECO:0007669"/>
    <property type="project" value="InterPro"/>
</dbReference>
<evidence type="ECO:0000313" key="5">
    <source>
        <dbReference type="Proteomes" id="UP000220251"/>
    </source>
</evidence>
<dbReference type="CDD" id="cd11567">
    <property type="entry name" value="YciH_like"/>
    <property type="match status" value="1"/>
</dbReference>
<dbReference type="InterPro" id="IPR001950">
    <property type="entry name" value="SUI1"/>
</dbReference>
<proteinExistence type="predicted"/>
<keyword evidence="2" id="KW-0648">Protein biosynthesis</keyword>
<dbReference type="OrthoDB" id="9792915at2"/>
<keyword evidence="5" id="KW-1185">Reference proteome</keyword>
<dbReference type="Gene3D" id="3.30.780.10">
    <property type="entry name" value="SUI1-like domain"/>
    <property type="match status" value="1"/>
</dbReference>
<sequence>MPFTIGGEWVPGKNSKESVKPVKVRLVKRGKSTLTVILNLNMDDSEKQELAIQLKRKLGCGGTVKEGAIEIQGDKVEPVKKHLLAIGIKSS</sequence>
<name>A0A0H5DRD1_9BACT</name>
<feature type="domain" description="SUI1" evidence="3">
    <location>
        <begin position="28"/>
        <end position="87"/>
    </location>
</feature>
<reference evidence="5" key="1">
    <citation type="submission" date="2015-06" db="EMBL/GenBank/DDBJ databases">
        <authorList>
            <person name="Bertelli C."/>
        </authorList>
    </citation>
    <scope>NUCLEOTIDE SEQUENCE [LARGE SCALE GENOMIC DNA]</scope>
    <source>
        <strain evidence="5">CRIB-30</strain>
    </source>
</reference>
<dbReference type="SUPFAM" id="SSF55159">
    <property type="entry name" value="eIF1-like"/>
    <property type="match status" value="1"/>
</dbReference>
<dbReference type="AlphaFoldDB" id="A0A0H5DRD1"/>
<dbReference type="Proteomes" id="UP000220251">
    <property type="component" value="Unassembled WGS sequence"/>
</dbReference>
<evidence type="ECO:0000259" key="3">
    <source>
        <dbReference type="PROSITE" id="PS50296"/>
    </source>
</evidence>
<organism evidence="4 5">
    <name type="scientific">Estrella lausannensis</name>
    <dbReference type="NCBI Taxonomy" id="483423"/>
    <lineage>
        <taxon>Bacteria</taxon>
        <taxon>Pseudomonadati</taxon>
        <taxon>Chlamydiota</taxon>
        <taxon>Chlamydiia</taxon>
        <taxon>Parachlamydiales</taxon>
        <taxon>Candidatus Criblamydiaceae</taxon>
        <taxon>Estrella</taxon>
    </lineage>
</organism>
<evidence type="ECO:0000313" key="4">
    <source>
        <dbReference type="EMBL" id="CRX39137.1"/>
    </source>
</evidence>
<dbReference type="RefSeq" id="WP_098038986.1">
    <property type="nucleotide sequence ID" value="NZ_CWGJ01000025.1"/>
</dbReference>
<accession>A0A0H5DRD1</accession>
<protein>
    <submittedName>
        <fullName evidence="4">Protein translation factor</fullName>
    </submittedName>
</protein>
<evidence type="ECO:0000256" key="2">
    <source>
        <dbReference type="ARBA" id="ARBA00022917"/>
    </source>
</evidence>
<dbReference type="PROSITE" id="PS50296">
    <property type="entry name" value="SUI1"/>
    <property type="match status" value="1"/>
</dbReference>
<evidence type="ECO:0000256" key="1">
    <source>
        <dbReference type="ARBA" id="ARBA00022845"/>
    </source>
</evidence>
<gene>
    <name evidence="4" type="ORF">ELAC_1812</name>
</gene>
<dbReference type="EMBL" id="CWGJ01000025">
    <property type="protein sequence ID" value="CRX39137.1"/>
    <property type="molecule type" value="Genomic_DNA"/>
</dbReference>
<keyword evidence="1" id="KW-0810">Translation regulation</keyword>
<dbReference type="Pfam" id="PF01253">
    <property type="entry name" value="SUI1"/>
    <property type="match status" value="1"/>
</dbReference>
<dbReference type="InterPro" id="IPR036877">
    <property type="entry name" value="SUI1_dom_sf"/>
</dbReference>
<dbReference type="GO" id="GO:0006417">
    <property type="term" value="P:regulation of translation"/>
    <property type="evidence" value="ECO:0007669"/>
    <property type="project" value="UniProtKB-KW"/>
</dbReference>
<dbReference type="InterPro" id="IPR005872">
    <property type="entry name" value="SUI1_arc_bac"/>
</dbReference>